<dbReference type="EMBL" id="LYXU01000001">
    <property type="protein sequence ID" value="OBS26406.1"/>
    <property type="molecule type" value="Genomic_DNA"/>
</dbReference>
<evidence type="ECO:0000313" key="1">
    <source>
        <dbReference type="EMBL" id="OBS26406.1"/>
    </source>
</evidence>
<dbReference type="AlphaFoldDB" id="A0A1B8B105"/>
<dbReference type="OMA" id="GDAYSCC"/>
<evidence type="ECO:0000313" key="2">
    <source>
        <dbReference type="Proteomes" id="UP000091967"/>
    </source>
</evidence>
<name>A0A1B8B105_FUSPO</name>
<protein>
    <submittedName>
        <fullName evidence="1">Uncharacterized protein</fullName>
    </submittedName>
</protein>
<reference evidence="1 2" key="1">
    <citation type="submission" date="2016-06" db="EMBL/GenBank/DDBJ databases">
        <title>Living apart together: crosstalk between the core and supernumerary genomes in a fungal plant pathogen.</title>
        <authorList>
            <person name="Vanheule A."/>
            <person name="Audenaert K."/>
            <person name="Warris S."/>
            <person name="Van De Geest H."/>
            <person name="Schijlen E."/>
            <person name="Hofte M."/>
            <person name="De Saeger S."/>
            <person name="Haesaert G."/>
            <person name="Waalwijk C."/>
            <person name="Van Der Lee T."/>
        </authorList>
    </citation>
    <scope>NUCLEOTIDE SEQUENCE [LARGE SCALE GENOMIC DNA]</scope>
    <source>
        <strain evidence="1 2">2516</strain>
    </source>
</reference>
<proteinExistence type="predicted"/>
<keyword evidence="2" id="KW-1185">Reference proteome</keyword>
<organism evidence="1 2">
    <name type="scientific">Fusarium poae</name>
    <dbReference type="NCBI Taxonomy" id="36050"/>
    <lineage>
        <taxon>Eukaryota</taxon>
        <taxon>Fungi</taxon>
        <taxon>Dikarya</taxon>
        <taxon>Ascomycota</taxon>
        <taxon>Pezizomycotina</taxon>
        <taxon>Sordariomycetes</taxon>
        <taxon>Hypocreomycetidae</taxon>
        <taxon>Hypocreales</taxon>
        <taxon>Nectriaceae</taxon>
        <taxon>Fusarium</taxon>
    </lineage>
</organism>
<accession>A0A1B8B105</accession>
<gene>
    <name evidence="1" type="ORF">FPOA_00347</name>
</gene>
<dbReference type="Proteomes" id="UP000091967">
    <property type="component" value="Unassembled WGS sequence"/>
</dbReference>
<comment type="caution">
    <text evidence="1">The sequence shown here is derived from an EMBL/GenBank/DDBJ whole genome shotgun (WGS) entry which is preliminary data.</text>
</comment>
<sequence>MTETINDTIVDGDTYSCCSTCESRNTMDSRRNSDSFTTEEYQFRLDTFASGTLEDDPVSVRLGQRTHLRPSYEDQHAFELLVDHFFPSLNRPRYHSLEVWYEGYNATGTFGGPPHDWFAVTLTGHVQSLLTGIGTQFGDY</sequence>